<sequence>MKIKVFGPHLTKSRGGMSTALKGFVEGVGAKQELEYVATQIDNERSYQSWRSAIRLLLASPKQDVQQTVGWFHMGPWLSMVRKWSLACIAKAKGAHCIAHFHSPTQDRYLSTFLGRLFTKFILLPFDQVVVLTPWWKERFSIVTGSRSVHVVSNPLEQHMIDTAIQYMEHPRTAWQGGKLRLLSMARLVEGKGVELVIKGLACLPDDVELTIAGDGPMKPELEKLAEALGVQNRVTFVGWVDTEQKSQLLKEADIFCLPSEYDSFGMVFIEAMAYSLPVIAFGWGPITDVVTPETGVALDSNLDEQSFAQAVCHIKGNYASYMGKGPQRVMEHFTTEKVVAQFDVVLERIDQK</sequence>
<dbReference type="Gene3D" id="3.40.50.2000">
    <property type="entry name" value="Glycogen Phosphorylase B"/>
    <property type="match status" value="2"/>
</dbReference>
<dbReference type="Proteomes" id="UP000315115">
    <property type="component" value="Chromosome 1"/>
</dbReference>
<dbReference type="PANTHER" id="PTHR45947">
    <property type="entry name" value="SULFOQUINOVOSYL TRANSFERASE SQD2"/>
    <property type="match status" value="1"/>
</dbReference>
<dbReference type="InterPro" id="IPR050194">
    <property type="entry name" value="Glycosyltransferase_grp1"/>
</dbReference>
<dbReference type="AlphaFoldDB" id="A0A510I1Z3"/>
<dbReference type="PANTHER" id="PTHR45947:SF3">
    <property type="entry name" value="SULFOQUINOVOSYL TRANSFERASE SQD2"/>
    <property type="match status" value="1"/>
</dbReference>
<organism evidence="2 3">
    <name type="scientific">Vibrio rotiferianus</name>
    <dbReference type="NCBI Taxonomy" id="190895"/>
    <lineage>
        <taxon>Bacteria</taxon>
        <taxon>Pseudomonadati</taxon>
        <taxon>Pseudomonadota</taxon>
        <taxon>Gammaproteobacteria</taxon>
        <taxon>Vibrionales</taxon>
        <taxon>Vibrionaceae</taxon>
        <taxon>Vibrio</taxon>
    </lineage>
</organism>
<evidence type="ECO:0000313" key="2">
    <source>
        <dbReference type="EMBL" id="BBL87602.1"/>
    </source>
</evidence>
<name>A0A510I1Z3_9VIBR</name>
<dbReference type="CDD" id="cd03801">
    <property type="entry name" value="GT4_PimA-like"/>
    <property type="match status" value="1"/>
</dbReference>
<dbReference type="EMBL" id="AP019798">
    <property type="protein sequence ID" value="BBL87602.1"/>
    <property type="molecule type" value="Genomic_DNA"/>
</dbReference>
<protein>
    <recommendedName>
        <fullName evidence="1">Glycosyl transferase family 1 domain-containing protein</fullName>
    </recommendedName>
</protein>
<feature type="domain" description="Glycosyl transferase family 1" evidence="1">
    <location>
        <begin position="171"/>
        <end position="312"/>
    </location>
</feature>
<evidence type="ECO:0000313" key="3">
    <source>
        <dbReference type="Proteomes" id="UP000315115"/>
    </source>
</evidence>
<evidence type="ECO:0000259" key="1">
    <source>
        <dbReference type="Pfam" id="PF00534"/>
    </source>
</evidence>
<reference evidence="3" key="1">
    <citation type="submission" date="2019-07" db="EMBL/GenBank/DDBJ databases">
        <title>Complete Genome Sequences of Vibrion rotiferianus strain AM7.</title>
        <authorList>
            <person name="Miyazaki K."/>
            <person name="Wiseschart A."/>
            <person name="Pootanakit K."/>
            <person name="Ishimori K."/>
            <person name="Kitahara K."/>
        </authorList>
    </citation>
    <scope>NUCLEOTIDE SEQUENCE [LARGE SCALE GENOMIC DNA]</scope>
    <source>
        <strain evidence="3">AM7</strain>
    </source>
</reference>
<dbReference type="SUPFAM" id="SSF53756">
    <property type="entry name" value="UDP-Glycosyltransferase/glycogen phosphorylase"/>
    <property type="match status" value="1"/>
</dbReference>
<gene>
    <name evidence="2" type="ORF">VroAM7_02550</name>
</gene>
<dbReference type="GO" id="GO:0016757">
    <property type="term" value="F:glycosyltransferase activity"/>
    <property type="evidence" value="ECO:0007669"/>
    <property type="project" value="InterPro"/>
</dbReference>
<dbReference type="Pfam" id="PF00534">
    <property type="entry name" value="Glycos_transf_1"/>
    <property type="match status" value="1"/>
</dbReference>
<accession>A0A510I1Z3</accession>
<proteinExistence type="predicted"/>
<dbReference type="InterPro" id="IPR001296">
    <property type="entry name" value="Glyco_trans_1"/>
</dbReference>
<dbReference type="RefSeq" id="WP_143691807.1">
    <property type="nucleotide sequence ID" value="NZ_AP019798.1"/>
</dbReference>